<dbReference type="EC" id="2.1.1.170" evidence="6"/>
<comment type="catalytic activity">
    <reaction evidence="6">
        <text>guanosine(527) in 16S rRNA + S-adenosyl-L-methionine = N(7)-methylguanosine(527) in 16S rRNA + S-adenosyl-L-homocysteine</text>
        <dbReference type="Rhea" id="RHEA:42732"/>
        <dbReference type="Rhea" id="RHEA-COMP:10209"/>
        <dbReference type="Rhea" id="RHEA-COMP:10210"/>
        <dbReference type="ChEBI" id="CHEBI:57856"/>
        <dbReference type="ChEBI" id="CHEBI:59789"/>
        <dbReference type="ChEBI" id="CHEBI:74269"/>
        <dbReference type="ChEBI" id="CHEBI:74480"/>
        <dbReference type="EC" id="2.1.1.170"/>
    </reaction>
</comment>
<dbReference type="Pfam" id="PF02527">
    <property type="entry name" value="GidB"/>
    <property type="match status" value="1"/>
</dbReference>
<gene>
    <name evidence="6" type="primary">rsmG</name>
    <name evidence="7" type="ORF">DFR37_102357</name>
</gene>
<dbReference type="PIRSF" id="PIRSF003078">
    <property type="entry name" value="GidB"/>
    <property type="match status" value="1"/>
</dbReference>
<reference evidence="7 8" key="1">
    <citation type="submission" date="2018-06" db="EMBL/GenBank/DDBJ databases">
        <title>Genomic Encyclopedia of Type Strains, Phase IV (KMG-IV): sequencing the most valuable type-strain genomes for metagenomic binning, comparative biology and taxonomic classification.</title>
        <authorList>
            <person name="Goeker M."/>
        </authorList>
    </citation>
    <scope>NUCLEOTIDE SEQUENCE [LARGE SCALE GENOMIC DNA]</scope>
    <source>
        <strain evidence="7 8">DSM 25520</strain>
    </source>
</reference>
<dbReference type="InterPro" id="IPR003682">
    <property type="entry name" value="rRNA_ssu_MeTfrase_G"/>
</dbReference>
<comment type="caution">
    <text evidence="6">Lacks conserved residue(s) required for the propagation of feature annotation.</text>
</comment>
<evidence type="ECO:0000313" key="8">
    <source>
        <dbReference type="Proteomes" id="UP000253628"/>
    </source>
</evidence>
<comment type="function">
    <text evidence="6">Specifically methylates the N7 position of guanine in position 527 of 16S rRNA.</text>
</comment>
<accession>A0A366HH39</accession>
<dbReference type="OrthoDB" id="9808773at2"/>
<name>A0A366HH39_9BURK</name>
<keyword evidence="2 6" id="KW-0698">rRNA processing</keyword>
<keyword evidence="1 6" id="KW-0963">Cytoplasm</keyword>
<evidence type="ECO:0000256" key="6">
    <source>
        <dbReference type="HAMAP-Rule" id="MF_00074"/>
    </source>
</evidence>
<protein>
    <recommendedName>
        <fullName evidence="6">Ribosomal RNA small subunit methyltransferase G</fullName>
        <ecNumber evidence="6">2.1.1.170</ecNumber>
    </recommendedName>
    <alternativeName>
        <fullName evidence="6">16S rRNA 7-methylguanosine methyltransferase</fullName>
        <shortName evidence="6">16S rRNA m7G methyltransferase</shortName>
    </alternativeName>
</protein>
<keyword evidence="3 6" id="KW-0489">Methyltransferase</keyword>
<feature type="binding site" evidence="6">
    <location>
        <position position="153"/>
    </location>
    <ligand>
        <name>S-adenosyl-L-methionine</name>
        <dbReference type="ChEBI" id="CHEBI:59789"/>
    </ligand>
</feature>
<comment type="caution">
    <text evidence="7">The sequence shown here is derived from an EMBL/GenBank/DDBJ whole genome shotgun (WGS) entry which is preliminary data.</text>
</comment>
<dbReference type="Gene3D" id="3.40.50.150">
    <property type="entry name" value="Vaccinia Virus protein VP39"/>
    <property type="match status" value="1"/>
</dbReference>
<proteinExistence type="inferred from homology"/>
<evidence type="ECO:0000256" key="5">
    <source>
        <dbReference type="ARBA" id="ARBA00022691"/>
    </source>
</evidence>
<dbReference type="AlphaFoldDB" id="A0A366HH39"/>
<comment type="similarity">
    <text evidence="6">Belongs to the methyltransferase superfamily. RNA methyltransferase RsmG family.</text>
</comment>
<dbReference type="InterPro" id="IPR029063">
    <property type="entry name" value="SAM-dependent_MTases_sf"/>
</dbReference>
<sequence>MAQNDFAARLSDAALKLGVQATPSQLQAMLAYIEQMQRWNRTYNLTAVRDASQMLVQHIFDSLAIFEPLRRALGNANVSLTPTIVDVGSGGGLPGVVLAAMAPSWQVHCVDAVEKKMAFVCQMSGVLRLPNLHAVHARIESLPAFNADIVVSRAFASLRDFAVLAGPHAAQGGRLLAMKGREPVAEIEALKQETDWRVERIESLAVPELDAQRCLVWMSRQGNP</sequence>
<evidence type="ECO:0000256" key="4">
    <source>
        <dbReference type="ARBA" id="ARBA00022679"/>
    </source>
</evidence>
<organism evidence="7 8">
    <name type="scientific">Eoetvoesiella caeni</name>
    <dbReference type="NCBI Taxonomy" id="645616"/>
    <lineage>
        <taxon>Bacteria</taxon>
        <taxon>Pseudomonadati</taxon>
        <taxon>Pseudomonadota</taxon>
        <taxon>Betaproteobacteria</taxon>
        <taxon>Burkholderiales</taxon>
        <taxon>Alcaligenaceae</taxon>
        <taxon>Eoetvoesiella</taxon>
    </lineage>
</organism>
<evidence type="ECO:0000256" key="1">
    <source>
        <dbReference type="ARBA" id="ARBA00022490"/>
    </source>
</evidence>
<keyword evidence="5 6" id="KW-0949">S-adenosyl-L-methionine</keyword>
<dbReference type="GO" id="GO:0070043">
    <property type="term" value="F:rRNA (guanine-N7-)-methyltransferase activity"/>
    <property type="evidence" value="ECO:0007669"/>
    <property type="project" value="UniProtKB-UniRule"/>
</dbReference>
<keyword evidence="4 6" id="KW-0808">Transferase</keyword>
<dbReference type="PANTHER" id="PTHR31760">
    <property type="entry name" value="S-ADENOSYL-L-METHIONINE-DEPENDENT METHYLTRANSFERASES SUPERFAMILY PROTEIN"/>
    <property type="match status" value="1"/>
</dbReference>
<dbReference type="RefSeq" id="WP_113932201.1">
    <property type="nucleotide sequence ID" value="NZ_JACCEU010000002.1"/>
</dbReference>
<comment type="subcellular location">
    <subcellularLocation>
        <location evidence="6">Cytoplasm</location>
    </subcellularLocation>
</comment>
<dbReference type="HAMAP" id="MF_00074">
    <property type="entry name" value="16SrRNA_methyltr_G"/>
    <property type="match status" value="1"/>
</dbReference>
<dbReference type="SUPFAM" id="SSF53335">
    <property type="entry name" value="S-adenosyl-L-methionine-dependent methyltransferases"/>
    <property type="match status" value="1"/>
</dbReference>
<feature type="binding site" evidence="6">
    <location>
        <position position="93"/>
    </location>
    <ligand>
        <name>S-adenosyl-L-methionine</name>
        <dbReference type="ChEBI" id="CHEBI:59789"/>
    </ligand>
</feature>
<feature type="binding site" evidence="6">
    <location>
        <position position="88"/>
    </location>
    <ligand>
        <name>S-adenosyl-L-methionine</name>
        <dbReference type="ChEBI" id="CHEBI:59789"/>
    </ligand>
</feature>
<evidence type="ECO:0000256" key="2">
    <source>
        <dbReference type="ARBA" id="ARBA00022552"/>
    </source>
</evidence>
<dbReference type="CDD" id="cd02440">
    <property type="entry name" value="AdoMet_MTases"/>
    <property type="match status" value="1"/>
</dbReference>
<dbReference type="EMBL" id="QNRQ01000002">
    <property type="protein sequence ID" value="RBP41973.1"/>
    <property type="molecule type" value="Genomic_DNA"/>
</dbReference>
<keyword evidence="8" id="KW-1185">Reference proteome</keyword>
<dbReference type="NCBIfam" id="TIGR00138">
    <property type="entry name" value="rsmG_gidB"/>
    <property type="match status" value="1"/>
</dbReference>
<dbReference type="Proteomes" id="UP000253628">
    <property type="component" value="Unassembled WGS sequence"/>
</dbReference>
<evidence type="ECO:0000256" key="3">
    <source>
        <dbReference type="ARBA" id="ARBA00022603"/>
    </source>
</evidence>
<dbReference type="PANTHER" id="PTHR31760:SF0">
    <property type="entry name" value="S-ADENOSYL-L-METHIONINE-DEPENDENT METHYLTRANSFERASES SUPERFAMILY PROTEIN"/>
    <property type="match status" value="1"/>
</dbReference>
<feature type="binding site" evidence="6">
    <location>
        <begin position="139"/>
        <end position="140"/>
    </location>
    <ligand>
        <name>S-adenosyl-L-methionine</name>
        <dbReference type="ChEBI" id="CHEBI:59789"/>
    </ligand>
</feature>
<dbReference type="GO" id="GO:0005829">
    <property type="term" value="C:cytosol"/>
    <property type="evidence" value="ECO:0007669"/>
    <property type="project" value="TreeGrafter"/>
</dbReference>
<evidence type="ECO:0000313" key="7">
    <source>
        <dbReference type="EMBL" id="RBP41973.1"/>
    </source>
</evidence>